<evidence type="ECO:0000256" key="1">
    <source>
        <dbReference type="SAM" id="Phobius"/>
    </source>
</evidence>
<protein>
    <submittedName>
        <fullName evidence="2">Uncharacterized protein</fullName>
    </submittedName>
</protein>
<keyword evidence="1" id="KW-0812">Transmembrane</keyword>
<feature type="transmembrane region" description="Helical" evidence="1">
    <location>
        <begin position="12"/>
        <end position="30"/>
    </location>
</feature>
<dbReference type="EMBL" id="BK014805">
    <property type="protein sequence ID" value="DAD76582.1"/>
    <property type="molecule type" value="Genomic_DNA"/>
</dbReference>
<accession>A0A8S5M317</accession>
<reference evidence="2" key="1">
    <citation type="journal article" date="2021" name="Proc. Natl. Acad. Sci. U.S.A.">
        <title>A Catalog of Tens of Thousands of Viruses from Human Metagenomes Reveals Hidden Associations with Chronic Diseases.</title>
        <authorList>
            <person name="Tisza M.J."/>
            <person name="Buck C.B."/>
        </authorList>
    </citation>
    <scope>NUCLEOTIDE SEQUENCE</scope>
    <source>
        <strain evidence="2">CtOkv13</strain>
    </source>
</reference>
<proteinExistence type="predicted"/>
<organism evidence="2">
    <name type="scientific">Siphoviridae sp. ctOkv13</name>
    <dbReference type="NCBI Taxonomy" id="2826314"/>
    <lineage>
        <taxon>Viruses</taxon>
        <taxon>Duplodnaviria</taxon>
        <taxon>Heunggongvirae</taxon>
        <taxon>Uroviricota</taxon>
        <taxon>Caudoviricetes</taxon>
    </lineage>
</organism>
<evidence type="ECO:0000313" key="2">
    <source>
        <dbReference type="EMBL" id="DAD76582.1"/>
    </source>
</evidence>
<sequence length="44" mass="5276">MAEMRQKKPILYILKAVVMHYISMLHLIFVPKPKFNMHLLKPLI</sequence>
<keyword evidence="1" id="KW-0472">Membrane</keyword>
<name>A0A8S5M317_9CAUD</name>
<keyword evidence="1" id="KW-1133">Transmembrane helix</keyword>